<dbReference type="EMBL" id="OX458932">
    <property type="protein sequence ID" value="CAI9086150.1"/>
    <property type="molecule type" value="Genomic_DNA"/>
</dbReference>
<keyword evidence="2" id="KW-1185">Reference proteome</keyword>
<organism evidence="1 2">
    <name type="scientific">Candidatus Methylacidiphilum fumarolicum</name>
    <dbReference type="NCBI Taxonomy" id="591154"/>
    <lineage>
        <taxon>Bacteria</taxon>
        <taxon>Pseudomonadati</taxon>
        <taxon>Verrucomicrobiota</taxon>
        <taxon>Methylacidiphilae</taxon>
        <taxon>Methylacidiphilales</taxon>
        <taxon>Methylacidiphilaceae</taxon>
        <taxon>Methylacidiphilum (ex Ratnadevi et al. 2023)</taxon>
    </lineage>
</organism>
<reference evidence="1" key="1">
    <citation type="submission" date="2023-03" db="EMBL/GenBank/DDBJ databases">
        <authorList>
            <person name="Cremers G."/>
            <person name="Picone N."/>
        </authorList>
    </citation>
    <scope>NUCLEOTIDE SEQUENCE</scope>
    <source>
        <strain evidence="1">Sample_alias</strain>
    </source>
</reference>
<evidence type="ECO:0000313" key="1">
    <source>
        <dbReference type="EMBL" id="CAI9086150.1"/>
    </source>
</evidence>
<protein>
    <recommendedName>
        <fullName evidence="3">Transposase</fullName>
    </recommendedName>
</protein>
<accession>A0ABM9IEN7</accession>
<name>A0ABM9IEN7_9BACT</name>
<evidence type="ECO:0008006" key="3">
    <source>
        <dbReference type="Google" id="ProtNLM"/>
    </source>
</evidence>
<proteinExistence type="predicted"/>
<dbReference type="Proteomes" id="UP001161497">
    <property type="component" value="Chromosome"/>
</dbReference>
<evidence type="ECO:0000313" key="2">
    <source>
        <dbReference type="Proteomes" id="UP001161497"/>
    </source>
</evidence>
<gene>
    <name evidence="1" type="ORF">MFUM_1827</name>
</gene>
<sequence>MVNWWFVSVPADTDAIDLRPAENQGAIGVDLGMSAMASLSRGKKIIDLKPHSTLLKQLR</sequence>